<dbReference type="Proteomes" id="UP000595140">
    <property type="component" value="Unassembled WGS sequence"/>
</dbReference>
<sequence length="819" mass="90841">MDKKQSQPVFLEEWLLSTISAGGGSGKGVSPTQPSSPTSAQDIMQAWADLRGSVHQQSFNSGNLQSLRSLVASRNSLYIADPQAKLLLSLLSSPGVSLPEESYPLLLRLMHIWIRKSSRPSSSVVDYAVEVLLHLFSKRFRSDEILAFYSEAVLVLGALSIVSSASGKSKEACLQMLCVLFEKEIKLIHISEGLIPNVLAGIGYALCSSVNVHMIRILRLLFRVWDKKDGPSASIDNGLLVLHLTEWVISNFVNSHSLDSINIFRREVLDNPHPTYASFSVVMAAAGVLRVINRTNAHMVMHLRVPAEERIDAVARNLISLTEDSMYSSAEPRNSFLLQCMSLALSRCGAVSPRPSLLFCLAEALLTEIFPLRSIYSRILESHAGDFADIELSVQKHLDCTIFKEAGTIAAVFCNHYVSSDKLNQSAVENHMWDYCQCVYLCHRQVAVMLGTGKEGFSVKLGKIAESAFLMVVVFALTLTKHSLGSGTAYEEHLKLSVQILVSFSCMEYFRRMRLQEYMDAIRTVITSVQENESACISFVKSMPSYADLISNPVSSISQEINYAWSTDEVQTARILFYLRVIQTCIECLPASVFRTAVVPTMFLYMGHPTRKVARAAHSVFVAFISSGEGYDLDERVTLKEQLVFYYMRRSLEVYPGITPFEGVAAGVTAIVRHLPAGSLSIFYCVQSVVEKANSICGAIKNWEGELVEPLKKIFELLLRLLHLVDIQVLPTLMKLLAHLVVQLPTDGQNMVLNDLYQQVAELDDVTRKPALVSWVQSLSYICSQESSRRASIEAAEKLHTASIGNVGTLSMNKINARL</sequence>
<organism evidence="1 2">
    <name type="scientific">Cuscuta campestris</name>
    <dbReference type="NCBI Taxonomy" id="132261"/>
    <lineage>
        <taxon>Eukaryota</taxon>
        <taxon>Viridiplantae</taxon>
        <taxon>Streptophyta</taxon>
        <taxon>Embryophyta</taxon>
        <taxon>Tracheophyta</taxon>
        <taxon>Spermatophyta</taxon>
        <taxon>Magnoliopsida</taxon>
        <taxon>eudicotyledons</taxon>
        <taxon>Gunneridae</taxon>
        <taxon>Pentapetalae</taxon>
        <taxon>asterids</taxon>
        <taxon>lamiids</taxon>
        <taxon>Solanales</taxon>
        <taxon>Convolvulaceae</taxon>
        <taxon>Cuscuteae</taxon>
        <taxon>Cuscuta</taxon>
        <taxon>Cuscuta subgen. Grammica</taxon>
        <taxon>Cuscuta sect. Cleistogrammica</taxon>
    </lineage>
</organism>
<dbReference type="EMBL" id="OOIL02004817">
    <property type="protein sequence ID" value="VFQ93293.1"/>
    <property type="molecule type" value="Genomic_DNA"/>
</dbReference>
<dbReference type="PANTHER" id="PTHR36337:SF1">
    <property type="entry name" value="OBSCURIN-LIKE PROTEIN"/>
    <property type="match status" value="1"/>
</dbReference>
<evidence type="ECO:0000313" key="1">
    <source>
        <dbReference type="EMBL" id="VFQ93293.1"/>
    </source>
</evidence>
<dbReference type="PANTHER" id="PTHR36337">
    <property type="entry name" value="OBSCURIN-LIKE PROTEIN"/>
    <property type="match status" value="1"/>
</dbReference>
<name>A0A484MWI7_9ASTE</name>
<accession>A0A484MWI7</accession>
<protein>
    <submittedName>
        <fullName evidence="1">Uncharacterized protein</fullName>
    </submittedName>
</protein>
<dbReference type="SUPFAM" id="SSF48371">
    <property type="entry name" value="ARM repeat"/>
    <property type="match status" value="1"/>
</dbReference>
<dbReference type="OrthoDB" id="18975at2759"/>
<gene>
    <name evidence="1" type="ORF">CCAM_LOCUS35069</name>
</gene>
<dbReference type="AlphaFoldDB" id="A0A484MWI7"/>
<evidence type="ECO:0000313" key="2">
    <source>
        <dbReference type="Proteomes" id="UP000595140"/>
    </source>
</evidence>
<proteinExistence type="predicted"/>
<keyword evidence="2" id="KW-1185">Reference proteome</keyword>
<reference evidence="1 2" key="1">
    <citation type="submission" date="2018-04" db="EMBL/GenBank/DDBJ databases">
        <authorList>
            <person name="Vogel A."/>
        </authorList>
    </citation>
    <scope>NUCLEOTIDE SEQUENCE [LARGE SCALE GENOMIC DNA]</scope>
</reference>
<dbReference type="InterPro" id="IPR016024">
    <property type="entry name" value="ARM-type_fold"/>
</dbReference>